<sequence length="96" mass="10621">MEYTKVAVTAGDISDWESAFMGIVPARHTVEVKLEFRVDNPSDVHWEIADAVQRVTVFNGTLMVKIPGDKNKSVEDVRAEAVAFTKTLLNSSLVNN</sequence>
<reference evidence="1 2" key="1">
    <citation type="submission" date="2021-01" db="EMBL/GenBank/DDBJ databases">
        <title>Entomomonas sp. F2A isolated from a house cricket (Acheta domesticus).</title>
        <authorList>
            <person name="Spergser J."/>
            <person name="Busse H.-J."/>
        </authorList>
    </citation>
    <scope>NUCLEOTIDE SEQUENCE [LARGE SCALE GENOMIC DNA]</scope>
    <source>
        <strain evidence="1 2">F2A</strain>
    </source>
</reference>
<dbReference type="KEGG" id="eaz:JHT90_08550"/>
<keyword evidence="2" id="KW-1185">Reference proteome</keyword>
<gene>
    <name evidence="1" type="ORF">JHT90_08550</name>
</gene>
<dbReference type="RefSeq" id="WP_201090369.1">
    <property type="nucleotide sequence ID" value="NZ_CP067393.1"/>
</dbReference>
<dbReference type="Proteomes" id="UP000595278">
    <property type="component" value="Chromosome"/>
</dbReference>
<protein>
    <submittedName>
        <fullName evidence="1">Uncharacterized protein</fullName>
    </submittedName>
</protein>
<accession>A0A974RVW9</accession>
<dbReference type="EMBL" id="CP067393">
    <property type="protein sequence ID" value="QQP84472.1"/>
    <property type="molecule type" value="Genomic_DNA"/>
</dbReference>
<proteinExistence type="predicted"/>
<evidence type="ECO:0000313" key="2">
    <source>
        <dbReference type="Proteomes" id="UP000595278"/>
    </source>
</evidence>
<dbReference type="AlphaFoldDB" id="A0A974RVW9"/>
<evidence type="ECO:0000313" key="1">
    <source>
        <dbReference type="EMBL" id="QQP84472.1"/>
    </source>
</evidence>
<organism evidence="1 2">
    <name type="scientific">Entomomonas asaccharolytica</name>
    <dbReference type="NCBI Taxonomy" id="2785331"/>
    <lineage>
        <taxon>Bacteria</taxon>
        <taxon>Pseudomonadati</taxon>
        <taxon>Pseudomonadota</taxon>
        <taxon>Gammaproteobacteria</taxon>
        <taxon>Pseudomonadales</taxon>
        <taxon>Pseudomonadaceae</taxon>
        <taxon>Entomomonas</taxon>
    </lineage>
</organism>
<name>A0A974RVW9_9GAMM</name>